<keyword evidence="3" id="KW-1185">Reference proteome</keyword>
<gene>
    <name evidence="2" type="ORF">CfE428DRAFT_5916</name>
</gene>
<protein>
    <submittedName>
        <fullName evidence="2">Uncharacterized protein</fullName>
    </submittedName>
</protein>
<sequence length="95" mass="9995">MWPESGHLHDAADGALLDQLPGTHRALHMQALAEVDHVLLAGGLHLFASSGQLSQGGERGLVREIVLAGVHHSQTQRSTLARHGGAGDEQDLGLL</sequence>
<name>B4DAH5_9BACT</name>
<reference evidence="2 3" key="1">
    <citation type="journal article" date="2011" name="J. Bacteriol.">
        <title>Genome sequence of Chthoniobacter flavus Ellin428, an aerobic heterotrophic soil bacterium.</title>
        <authorList>
            <person name="Kant R."/>
            <person name="van Passel M.W."/>
            <person name="Palva A."/>
            <person name="Lucas S."/>
            <person name="Lapidus A."/>
            <person name="Glavina Del Rio T."/>
            <person name="Dalin E."/>
            <person name="Tice H."/>
            <person name="Bruce D."/>
            <person name="Goodwin L."/>
            <person name="Pitluck S."/>
            <person name="Larimer F.W."/>
            <person name="Land M.L."/>
            <person name="Hauser L."/>
            <person name="Sangwan P."/>
            <person name="de Vos W.M."/>
            <person name="Janssen P.H."/>
            <person name="Smidt H."/>
        </authorList>
    </citation>
    <scope>NUCLEOTIDE SEQUENCE [LARGE SCALE GENOMIC DNA]</scope>
    <source>
        <strain evidence="2 3">Ellin428</strain>
    </source>
</reference>
<evidence type="ECO:0000313" key="3">
    <source>
        <dbReference type="Proteomes" id="UP000005824"/>
    </source>
</evidence>
<evidence type="ECO:0000256" key="1">
    <source>
        <dbReference type="SAM" id="MobiDB-lite"/>
    </source>
</evidence>
<dbReference type="AlphaFoldDB" id="B4DAH5"/>
<feature type="region of interest" description="Disordered" evidence="1">
    <location>
        <begin position="74"/>
        <end position="95"/>
    </location>
</feature>
<dbReference type="EMBL" id="ABVL01000031">
    <property type="protein sequence ID" value="EDY16493.1"/>
    <property type="molecule type" value="Genomic_DNA"/>
</dbReference>
<evidence type="ECO:0000313" key="2">
    <source>
        <dbReference type="EMBL" id="EDY16493.1"/>
    </source>
</evidence>
<organism evidence="2 3">
    <name type="scientific">Chthoniobacter flavus Ellin428</name>
    <dbReference type="NCBI Taxonomy" id="497964"/>
    <lineage>
        <taxon>Bacteria</taxon>
        <taxon>Pseudomonadati</taxon>
        <taxon>Verrucomicrobiota</taxon>
        <taxon>Spartobacteria</taxon>
        <taxon>Chthoniobacterales</taxon>
        <taxon>Chthoniobacteraceae</taxon>
        <taxon>Chthoniobacter</taxon>
    </lineage>
</organism>
<dbReference type="InParanoid" id="B4DAH5"/>
<accession>B4DAH5</accession>
<proteinExistence type="predicted"/>
<dbReference type="Proteomes" id="UP000005824">
    <property type="component" value="Unassembled WGS sequence"/>
</dbReference>
<comment type="caution">
    <text evidence="2">The sequence shown here is derived from an EMBL/GenBank/DDBJ whole genome shotgun (WGS) entry which is preliminary data.</text>
</comment>